<dbReference type="AlphaFoldDB" id="A0A8J6XNZ7"/>
<comment type="caution">
    <text evidence="1">The sequence shown here is derived from an EMBL/GenBank/DDBJ whole genome shotgun (WGS) entry which is preliminary data.</text>
</comment>
<dbReference type="Proteomes" id="UP000629098">
    <property type="component" value="Unassembled WGS sequence"/>
</dbReference>
<proteinExistence type="predicted"/>
<evidence type="ECO:0000313" key="2">
    <source>
        <dbReference type="Proteomes" id="UP000629098"/>
    </source>
</evidence>
<keyword evidence="2" id="KW-1185">Reference proteome</keyword>
<name>A0A8J6XNZ7_9CYAN</name>
<evidence type="ECO:0000313" key="1">
    <source>
        <dbReference type="EMBL" id="MBD2776757.1"/>
    </source>
</evidence>
<dbReference type="EMBL" id="JACXAE010000098">
    <property type="protein sequence ID" value="MBD2776757.1"/>
    <property type="molecule type" value="Genomic_DNA"/>
</dbReference>
<dbReference type="RefSeq" id="WP_190835812.1">
    <property type="nucleotide sequence ID" value="NZ_CAWPPI010000098.1"/>
</dbReference>
<protein>
    <submittedName>
        <fullName evidence="1">Uncharacterized protein</fullName>
    </submittedName>
</protein>
<reference evidence="1" key="1">
    <citation type="submission" date="2020-09" db="EMBL/GenBank/DDBJ databases">
        <title>Iningainema tapete sp. nov. (Scytonemataceae, Cyanobacteria) from greenhouses in central Florida (USA) produces two types of nodularin with biosynthetic potential for microcystin-LR and anabaenopeptins.</title>
        <authorList>
            <person name="Berthold D.E."/>
            <person name="Lefler F.W."/>
            <person name="Huang I.-S."/>
            <person name="Abdulla H."/>
            <person name="Zimba P.V."/>
            <person name="Laughinghouse H.D. IV."/>
        </authorList>
    </citation>
    <scope>NUCLEOTIDE SEQUENCE</scope>
    <source>
        <strain evidence="1">BLCCT55</strain>
    </source>
</reference>
<organism evidence="1 2">
    <name type="scientific">Iningainema tapete BLCC-T55</name>
    <dbReference type="NCBI Taxonomy" id="2748662"/>
    <lineage>
        <taxon>Bacteria</taxon>
        <taxon>Bacillati</taxon>
        <taxon>Cyanobacteriota</taxon>
        <taxon>Cyanophyceae</taxon>
        <taxon>Nostocales</taxon>
        <taxon>Scytonemataceae</taxon>
        <taxon>Iningainema tapete</taxon>
    </lineage>
</organism>
<gene>
    <name evidence="1" type="ORF">ICL16_33080</name>
</gene>
<accession>A0A8J6XNZ7</accession>
<sequence>MKLILSFSPTSVKIGIKLSLVRLVPGIKIAVMPTASWKEAIACGQERKSTTI</sequence>